<dbReference type="RefSeq" id="WP_011903448.1">
    <property type="nucleotide sequence ID" value="NC_009379.1"/>
</dbReference>
<sequence length="271" mass="29463">MSAPITAAAPSSDALVLASIANSIGTITLNNSTRRNALSEVLLDQVIAALDDFKTKEVRVVILRAFEGATVWSAGHDIKELPQANQDPLGYSDPLERALRAVRAFPAPVIAMVHGSVWGGAFDLVASCDMIIADETCSFAITPANLGLPYNTTGLMHFLGRLPINLVKELFFTAAPIKGNDAYKWGIVNHLVPSAELEAFTTDFATKITKKAPLAISVAKEQLRILTDYQPIAAQIFEQLQEMRRTVYDSKDYTEGIQAFLQKRPAVFTGK</sequence>
<evidence type="ECO:0000313" key="2">
    <source>
        <dbReference type="EMBL" id="ABP34825.1"/>
    </source>
</evidence>
<dbReference type="GO" id="GO:0016853">
    <property type="term" value="F:isomerase activity"/>
    <property type="evidence" value="ECO:0007669"/>
    <property type="project" value="UniProtKB-KW"/>
</dbReference>
<dbReference type="Pfam" id="PF00378">
    <property type="entry name" value="ECH_1"/>
    <property type="match status" value="1"/>
</dbReference>
<dbReference type="InterPro" id="IPR001753">
    <property type="entry name" value="Enoyl-CoA_hydra/iso"/>
</dbReference>
<dbReference type="NCBIfam" id="NF008506">
    <property type="entry name" value="PRK11423.1"/>
    <property type="match status" value="1"/>
</dbReference>
<dbReference type="Proteomes" id="UP000000231">
    <property type="component" value="Chromosome"/>
</dbReference>
<dbReference type="Gene3D" id="1.10.12.10">
    <property type="entry name" value="Lyase 2-enoyl-coa Hydratase, Chain A, domain 2"/>
    <property type="match status" value="1"/>
</dbReference>
<name>A4SZB1_POLAQ</name>
<keyword evidence="3" id="KW-1185">Reference proteome</keyword>
<dbReference type="AlphaFoldDB" id="A4SZB1"/>
<dbReference type="InterPro" id="IPR051683">
    <property type="entry name" value="Enoyl-CoA_Hydratase/Isomerase"/>
</dbReference>
<protein>
    <submittedName>
        <fullName evidence="2">Enoyl-CoA hydratase/isomerase</fullName>
    </submittedName>
</protein>
<dbReference type="HOGENOM" id="CLU_009834_7_3_4"/>
<dbReference type="PANTHER" id="PTHR42964:SF1">
    <property type="entry name" value="POLYKETIDE BIOSYNTHESIS ENOYL-COA HYDRATASE PKSH-RELATED"/>
    <property type="match status" value="1"/>
</dbReference>
<accession>A4SZB1</accession>
<dbReference type="eggNOG" id="COG1024">
    <property type="taxonomic scope" value="Bacteria"/>
</dbReference>
<keyword evidence="2" id="KW-0413">Isomerase</keyword>
<dbReference type="SUPFAM" id="SSF52096">
    <property type="entry name" value="ClpP/crotonase"/>
    <property type="match status" value="1"/>
</dbReference>
<dbReference type="CDD" id="cd06558">
    <property type="entry name" value="crotonase-like"/>
    <property type="match status" value="1"/>
</dbReference>
<dbReference type="InterPro" id="IPR029045">
    <property type="entry name" value="ClpP/crotonase-like_dom_sf"/>
</dbReference>
<evidence type="ECO:0000256" key="1">
    <source>
        <dbReference type="ARBA" id="ARBA00005254"/>
    </source>
</evidence>
<reference evidence="2 3" key="1">
    <citation type="journal article" date="2012" name="Stand. Genomic Sci.">
        <title>Complete genome sequence of Polynucleobacter necessarius subsp. asymbioticus type strain (QLW-P1DMWA-1(T)).</title>
        <authorList>
            <person name="Meincke L."/>
            <person name="Copeland A."/>
            <person name="Lapidus A."/>
            <person name="Lucas S."/>
            <person name="Berry K.W."/>
            <person name="Del Rio T.G."/>
            <person name="Hammon N."/>
            <person name="Dalin E."/>
            <person name="Tice H."/>
            <person name="Pitluck S."/>
            <person name="Richardson P."/>
            <person name="Bruce D."/>
            <person name="Goodwin L."/>
            <person name="Han C."/>
            <person name="Tapia R."/>
            <person name="Detter J.C."/>
            <person name="Schmutz J."/>
            <person name="Brettin T."/>
            <person name="Larimer F."/>
            <person name="Land M."/>
            <person name="Hauser L."/>
            <person name="Kyrpides N.C."/>
            <person name="Ivanova N."/>
            <person name="Goker M."/>
            <person name="Woyke T."/>
            <person name="Wu Q.L."/>
            <person name="Pockl M."/>
            <person name="Hahn M.W."/>
            <person name="Klenk H.P."/>
        </authorList>
    </citation>
    <scope>NUCLEOTIDE SEQUENCE [LARGE SCALE GENOMIC DNA]</scope>
    <source>
        <strain evidence="3">DSM 18221 / CIP 109841 / QLW-P1DMWA-1</strain>
    </source>
</reference>
<dbReference type="InterPro" id="IPR014748">
    <property type="entry name" value="Enoyl-CoA_hydra_C"/>
</dbReference>
<dbReference type="Gene3D" id="3.90.226.10">
    <property type="entry name" value="2-enoyl-CoA Hydratase, Chain A, domain 1"/>
    <property type="match status" value="1"/>
</dbReference>
<evidence type="ECO:0000313" key="3">
    <source>
        <dbReference type="Proteomes" id="UP000000231"/>
    </source>
</evidence>
<proteinExistence type="inferred from homology"/>
<dbReference type="GeneID" id="31481999"/>
<gene>
    <name evidence="2" type="ordered locus">Pnuc_1611</name>
</gene>
<dbReference type="PANTHER" id="PTHR42964">
    <property type="entry name" value="ENOYL-COA HYDRATASE"/>
    <property type="match status" value="1"/>
</dbReference>
<dbReference type="EMBL" id="CP000655">
    <property type="protein sequence ID" value="ABP34825.1"/>
    <property type="molecule type" value="Genomic_DNA"/>
</dbReference>
<organism evidence="2 3">
    <name type="scientific">Polynucleobacter asymbioticus (strain DSM 18221 / CIP 109841 / QLW-P1DMWA-1)</name>
    <name type="common">Polynucleobacter necessarius subsp. asymbioticus</name>
    <dbReference type="NCBI Taxonomy" id="312153"/>
    <lineage>
        <taxon>Bacteria</taxon>
        <taxon>Pseudomonadati</taxon>
        <taxon>Pseudomonadota</taxon>
        <taxon>Betaproteobacteria</taxon>
        <taxon>Burkholderiales</taxon>
        <taxon>Burkholderiaceae</taxon>
        <taxon>Polynucleobacter</taxon>
    </lineage>
</organism>
<dbReference type="KEGG" id="pnu:Pnuc_1611"/>
<comment type="similarity">
    <text evidence="1">Belongs to the enoyl-CoA hydratase/isomerase family.</text>
</comment>